<evidence type="ECO:0000256" key="11">
    <source>
        <dbReference type="SAM" id="MobiDB-lite"/>
    </source>
</evidence>
<evidence type="ECO:0000256" key="4">
    <source>
        <dbReference type="ARBA" id="ARBA00022729"/>
    </source>
</evidence>
<evidence type="ECO:0000313" key="14">
    <source>
        <dbReference type="EMBL" id="TRZ02389.1"/>
    </source>
</evidence>
<dbReference type="InterPro" id="IPR013783">
    <property type="entry name" value="Ig-like_fold"/>
</dbReference>
<dbReference type="PANTHER" id="PTHR25466:SF3">
    <property type="entry name" value="PROGRAMMED CELL DEATH 1 LIGAND 1"/>
    <property type="match status" value="1"/>
</dbReference>
<protein>
    <recommendedName>
        <fullName evidence="13">Ig-like domain-containing protein</fullName>
    </recommendedName>
</protein>
<dbReference type="GO" id="GO:0042130">
    <property type="term" value="P:negative regulation of T cell proliferation"/>
    <property type="evidence" value="ECO:0007669"/>
    <property type="project" value="TreeGrafter"/>
</dbReference>
<dbReference type="PANTHER" id="PTHR25466">
    <property type="entry name" value="T-LYMPHOCYTE ACTIVATION ANTIGEN"/>
    <property type="match status" value="1"/>
</dbReference>
<evidence type="ECO:0000256" key="5">
    <source>
        <dbReference type="ARBA" id="ARBA00022989"/>
    </source>
</evidence>
<name>A0A553RJM7_9TELE</name>
<organism evidence="14 15">
    <name type="scientific">Danionella cerebrum</name>
    <dbReference type="NCBI Taxonomy" id="2873325"/>
    <lineage>
        <taxon>Eukaryota</taxon>
        <taxon>Metazoa</taxon>
        <taxon>Chordata</taxon>
        <taxon>Craniata</taxon>
        <taxon>Vertebrata</taxon>
        <taxon>Euteleostomi</taxon>
        <taxon>Actinopterygii</taxon>
        <taxon>Neopterygii</taxon>
        <taxon>Teleostei</taxon>
        <taxon>Ostariophysi</taxon>
        <taxon>Cypriniformes</taxon>
        <taxon>Danionidae</taxon>
        <taxon>Danioninae</taxon>
        <taxon>Danionella</taxon>
    </lineage>
</organism>
<comment type="subcellular location">
    <subcellularLocation>
        <location evidence="1">Cell membrane</location>
        <topology evidence="1">Single-pass type I membrane protein</topology>
    </subcellularLocation>
</comment>
<proteinExistence type="predicted"/>
<feature type="chain" id="PRO_5021966627" description="Ig-like domain-containing protein" evidence="12">
    <location>
        <begin position="20"/>
        <end position="295"/>
    </location>
</feature>
<dbReference type="InterPro" id="IPR013106">
    <property type="entry name" value="Ig_V-set"/>
</dbReference>
<keyword evidence="4 12" id="KW-0732">Signal</keyword>
<accession>A0A553RJM7</accession>
<evidence type="ECO:0000256" key="1">
    <source>
        <dbReference type="ARBA" id="ARBA00004251"/>
    </source>
</evidence>
<keyword evidence="9" id="KW-0325">Glycoprotein</keyword>
<evidence type="ECO:0000313" key="15">
    <source>
        <dbReference type="Proteomes" id="UP000316079"/>
    </source>
</evidence>
<keyword evidence="2" id="KW-1003">Cell membrane</keyword>
<dbReference type="Proteomes" id="UP000316079">
    <property type="component" value="Unassembled WGS sequence"/>
</dbReference>
<keyword evidence="6" id="KW-0472">Membrane</keyword>
<dbReference type="GO" id="GO:0009897">
    <property type="term" value="C:external side of plasma membrane"/>
    <property type="evidence" value="ECO:0007669"/>
    <property type="project" value="TreeGrafter"/>
</dbReference>
<evidence type="ECO:0000256" key="7">
    <source>
        <dbReference type="ARBA" id="ARBA00023157"/>
    </source>
</evidence>
<dbReference type="GO" id="GO:0006955">
    <property type="term" value="P:immune response"/>
    <property type="evidence" value="ECO:0007669"/>
    <property type="project" value="TreeGrafter"/>
</dbReference>
<dbReference type="AlphaFoldDB" id="A0A553RJM7"/>
<dbReference type="Gene3D" id="2.60.40.10">
    <property type="entry name" value="Immunoglobulins"/>
    <property type="match status" value="2"/>
</dbReference>
<dbReference type="InterPro" id="IPR003599">
    <property type="entry name" value="Ig_sub"/>
</dbReference>
<dbReference type="GO" id="GO:0031295">
    <property type="term" value="P:T cell costimulation"/>
    <property type="evidence" value="ECO:0007669"/>
    <property type="project" value="TreeGrafter"/>
</dbReference>
<dbReference type="EMBL" id="SRMA01023954">
    <property type="protein sequence ID" value="TRZ02389.1"/>
    <property type="molecule type" value="Genomic_DNA"/>
</dbReference>
<dbReference type="PROSITE" id="PS50835">
    <property type="entry name" value="IG_LIKE"/>
    <property type="match status" value="2"/>
</dbReference>
<dbReference type="OrthoDB" id="8680608at2759"/>
<gene>
    <name evidence="14" type="ORF">DNTS_033273</name>
</gene>
<feature type="domain" description="Ig-like" evidence="13">
    <location>
        <begin position="142"/>
        <end position="228"/>
    </location>
</feature>
<keyword evidence="15" id="KW-1185">Reference proteome</keyword>
<evidence type="ECO:0000256" key="2">
    <source>
        <dbReference type="ARBA" id="ARBA00022475"/>
    </source>
</evidence>
<dbReference type="STRING" id="623744.A0A553RJM7"/>
<evidence type="ECO:0000256" key="10">
    <source>
        <dbReference type="ARBA" id="ARBA00023319"/>
    </source>
</evidence>
<dbReference type="SMART" id="SM00409">
    <property type="entry name" value="IG"/>
    <property type="match status" value="2"/>
</dbReference>
<reference evidence="14 15" key="1">
    <citation type="journal article" date="2019" name="Sci. Data">
        <title>Hybrid genome assembly and annotation of Danionella translucida.</title>
        <authorList>
            <person name="Kadobianskyi M."/>
            <person name="Schulze L."/>
            <person name="Schuelke M."/>
            <person name="Judkewitz B."/>
        </authorList>
    </citation>
    <scope>NUCLEOTIDE SEQUENCE [LARGE SCALE GENOMIC DNA]</scope>
    <source>
        <strain evidence="14 15">Bolton</strain>
    </source>
</reference>
<comment type="caution">
    <text evidence="14">The sequence shown here is derived from an EMBL/GenBank/DDBJ whole genome shotgun (WGS) entry which is preliminary data.</text>
</comment>
<evidence type="ECO:0000259" key="13">
    <source>
        <dbReference type="PROSITE" id="PS50835"/>
    </source>
</evidence>
<dbReference type="InterPro" id="IPR036179">
    <property type="entry name" value="Ig-like_dom_sf"/>
</dbReference>
<keyword evidence="5" id="KW-1133">Transmembrane helix</keyword>
<keyword evidence="7" id="KW-1015">Disulfide bond</keyword>
<dbReference type="Pfam" id="PF22705">
    <property type="entry name" value="C2-set_3"/>
    <property type="match status" value="1"/>
</dbReference>
<dbReference type="GO" id="GO:0071222">
    <property type="term" value="P:cellular response to lipopolysaccharide"/>
    <property type="evidence" value="ECO:0007669"/>
    <property type="project" value="TreeGrafter"/>
</dbReference>
<evidence type="ECO:0000256" key="8">
    <source>
        <dbReference type="ARBA" id="ARBA00023170"/>
    </source>
</evidence>
<feature type="domain" description="Ig-like" evidence="13">
    <location>
        <begin position="40"/>
        <end position="135"/>
    </location>
</feature>
<sequence>MKQMLLFLVEAVLCSAVSASALFTVDVQKSLYEAQLHGDVELVCEFSPVKSPSDLTVIWSRVSPKPEVNVIRRDRGKDEQNYTSGEFLQRARLDEEQLKQHRAVLQLQRLRIQDSGTYQCIVEGDEVDYKQTTLSVTARYSPIEKSILKSDSGEELELRCESQGFPSAHVSWSDGENSNLTQTSSSSSRASDLILVSSRLRVKSAMERKYTCSFLTAGGETEQTASFSIPDDIPRSSPWFLWTMALIRGEETSQRNVTLILNSSSESAEVNTHSSSISRKSHDHEQIIRVSSREG</sequence>
<evidence type="ECO:0000256" key="9">
    <source>
        <dbReference type="ARBA" id="ARBA00023180"/>
    </source>
</evidence>
<evidence type="ECO:0000256" key="3">
    <source>
        <dbReference type="ARBA" id="ARBA00022692"/>
    </source>
</evidence>
<dbReference type="InterPro" id="IPR053896">
    <property type="entry name" value="BTN3A2-like_Ig-C"/>
</dbReference>
<keyword evidence="8" id="KW-0675">Receptor</keyword>
<dbReference type="InterPro" id="IPR051713">
    <property type="entry name" value="T-cell_Activation_Regulation"/>
</dbReference>
<dbReference type="GO" id="GO:0042102">
    <property type="term" value="P:positive regulation of T cell proliferation"/>
    <property type="evidence" value="ECO:0007669"/>
    <property type="project" value="TreeGrafter"/>
</dbReference>
<dbReference type="Pfam" id="PF07686">
    <property type="entry name" value="V-set"/>
    <property type="match status" value="1"/>
</dbReference>
<feature type="region of interest" description="Disordered" evidence="11">
    <location>
        <begin position="270"/>
        <end position="295"/>
    </location>
</feature>
<dbReference type="SMART" id="SM00406">
    <property type="entry name" value="IGv"/>
    <property type="match status" value="1"/>
</dbReference>
<keyword evidence="10" id="KW-0393">Immunoglobulin domain</keyword>
<feature type="signal peptide" evidence="12">
    <location>
        <begin position="1"/>
        <end position="19"/>
    </location>
</feature>
<dbReference type="GO" id="GO:0007166">
    <property type="term" value="P:cell surface receptor signaling pathway"/>
    <property type="evidence" value="ECO:0007669"/>
    <property type="project" value="TreeGrafter"/>
</dbReference>
<evidence type="ECO:0000256" key="6">
    <source>
        <dbReference type="ARBA" id="ARBA00023136"/>
    </source>
</evidence>
<dbReference type="SUPFAM" id="SSF48726">
    <property type="entry name" value="Immunoglobulin"/>
    <property type="match status" value="2"/>
</dbReference>
<feature type="compositionally biased region" description="Basic and acidic residues" evidence="11">
    <location>
        <begin position="280"/>
        <end position="295"/>
    </location>
</feature>
<keyword evidence="3" id="KW-0812">Transmembrane</keyword>
<evidence type="ECO:0000256" key="12">
    <source>
        <dbReference type="SAM" id="SignalP"/>
    </source>
</evidence>
<dbReference type="InterPro" id="IPR007110">
    <property type="entry name" value="Ig-like_dom"/>
</dbReference>